<evidence type="ECO:0000313" key="4">
    <source>
        <dbReference type="Proteomes" id="UP000263094"/>
    </source>
</evidence>
<dbReference type="PANTHER" id="PTHR33744:SF1">
    <property type="entry name" value="DNA-BINDING TRANSCRIPTIONAL ACTIVATOR ADER"/>
    <property type="match status" value="1"/>
</dbReference>
<proteinExistence type="predicted"/>
<dbReference type="OrthoDB" id="4571023at2"/>
<reference evidence="3 4" key="1">
    <citation type="submission" date="2018-08" db="EMBL/GenBank/DDBJ databases">
        <title>Isolation, diversity and antifungal activity of Actinobacteria from wheat.</title>
        <authorList>
            <person name="Han C."/>
        </authorList>
    </citation>
    <scope>NUCLEOTIDE SEQUENCE [LARGE SCALE GENOMIC DNA]</scope>
    <source>
        <strain evidence="3 4">NEAU-YY421</strain>
    </source>
</reference>
<dbReference type="PANTHER" id="PTHR33744">
    <property type="entry name" value="CARBOHYDRATE DIACID REGULATOR"/>
    <property type="match status" value="1"/>
</dbReference>
<organism evidence="3 4">
    <name type="scientific">Streptomyces triticagri</name>
    <dbReference type="NCBI Taxonomy" id="2293568"/>
    <lineage>
        <taxon>Bacteria</taxon>
        <taxon>Bacillati</taxon>
        <taxon>Actinomycetota</taxon>
        <taxon>Actinomycetes</taxon>
        <taxon>Kitasatosporales</taxon>
        <taxon>Streptomycetaceae</taxon>
        <taxon>Streptomyces</taxon>
    </lineage>
</organism>
<accession>A0A372M2Y4</accession>
<dbReference type="EMBL" id="QUAK01000099">
    <property type="protein sequence ID" value="RFU85288.1"/>
    <property type="molecule type" value="Genomic_DNA"/>
</dbReference>
<dbReference type="Pfam" id="PF13556">
    <property type="entry name" value="HTH_30"/>
    <property type="match status" value="1"/>
</dbReference>
<dbReference type="RefSeq" id="WP_128557165.1">
    <property type="nucleotide sequence ID" value="NZ_QUAK01000099.1"/>
</dbReference>
<keyword evidence="4" id="KW-1185">Reference proteome</keyword>
<comment type="caution">
    <text evidence="3">The sequence shown here is derived from an EMBL/GenBank/DDBJ whole genome shotgun (WGS) entry which is preliminary data.</text>
</comment>
<name>A0A372M2Y4_9ACTN</name>
<sequence length="416" mass="44362">MRIAGRPAGPHLRARVPELTRRVVARLRAELPVYAELPGEELTGDIADIVQHNLRLFADCVEHRRPATETELDQQRDSAAQRAEEGVPLDAILTAYHIGTILCWQEISADARPHELADVQETVDRMMELQRRLTSAVSAAYLEARSILDRQEHDGRHALLAALLAGEPARLGPTGPRPAALYVAMTLALGTHPDETVAGPGAGIAARRKTRRVRSVLDRHTGEPALTALDATGGTVLLPVAEPPSWDGLRALVERAGESAGVPVTAAATVAAPHEVAPAVTRNAEVVDLVRRTRRPPGLYRLADVLLDYQLSRPSAALDDLAALLAPIEERPGLLHTLQTFLDEGLDRRAAAAALHVHPNTVDYRLRSIARLTGLSPVRPADLPQLGAALVARRARAGAPGEARGAGAGSGPVPAS</sequence>
<dbReference type="Proteomes" id="UP000263094">
    <property type="component" value="Unassembled WGS sequence"/>
</dbReference>
<feature type="domain" description="PucR C-terminal helix-turn-helix" evidence="1">
    <location>
        <begin position="334"/>
        <end position="391"/>
    </location>
</feature>
<feature type="domain" description="RsbT co-antagonist protein RsbRD N-terminal" evidence="2">
    <location>
        <begin position="17"/>
        <end position="154"/>
    </location>
</feature>
<evidence type="ECO:0000313" key="3">
    <source>
        <dbReference type="EMBL" id="RFU85288.1"/>
    </source>
</evidence>
<evidence type="ECO:0000259" key="2">
    <source>
        <dbReference type="Pfam" id="PF14361"/>
    </source>
</evidence>
<dbReference type="InterPro" id="IPR025736">
    <property type="entry name" value="PucR_C-HTH_dom"/>
</dbReference>
<dbReference type="InterPro" id="IPR025751">
    <property type="entry name" value="RsbRD_N_dom"/>
</dbReference>
<protein>
    <submittedName>
        <fullName evidence="3">PucR family transcriptional regulator</fullName>
    </submittedName>
</protein>
<dbReference type="AlphaFoldDB" id="A0A372M2Y4"/>
<dbReference type="Gene3D" id="1.10.10.2840">
    <property type="entry name" value="PucR C-terminal helix-turn-helix domain"/>
    <property type="match status" value="1"/>
</dbReference>
<dbReference type="InterPro" id="IPR051448">
    <property type="entry name" value="CdaR-like_regulators"/>
</dbReference>
<dbReference type="Pfam" id="PF14361">
    <property type="entry name" value="RsbRD_N"/>
    <property type="match status" value="1"/>
</dbReference>
<gene>
    <name evidence="3" type="ORF">DY218_18385</name>
</gene>
<evidence type="ECO:0000259" key="1">
    <source>
        <dbReference type="Pfam" id="PF13556"/>
    </source>
</evidence>
<dbReference type="InterPro" id="IPR042070">
    <property type="entry name" value="PucR_C-HTH_sf"/>
</dbReference>